<feature type="coiled-coil region" evidence="1">
    <location>
        <begin position="21"/>
        <end position="71"/>
    </location>
</feature>
<protein>
    <submittedName>
        <fullName evidence="3">Uncharacterized protein</fullName>
    </submittedName>
</protein>
<comment type="caution">
    <text evidence="3">The sequence shown here is derived from an EMBL/GenBank/DDBJ whole genome shotgun (WGS) entry which is preliminary data.</text>
</comment>
<keyword evidence="1" id="KW-0175">Coiled coil</keyword>
<feature type="region of interest" description="Disordered" evidence="2">
    <location>
        <begin position="82"/>
        <end position="147"/>
    </location>
</feature>
<name>A0AAD5MU29_PARTN</name>
<evidence type="ECO:0000313" key="3">
    <source>
        <dbReference type="EMBL" id="KAJ1354727.1"/>
    </source>
</evidence>
<evidence type="ECO:0000256" key="1">
    <source>
        <dbReference type="SAM" id="Coils"/>
    </source>
</evidence>
<sequence>MRVEVTLRDVDLKKSEYGRDIMNLKTNADVIEEEMKVVDLENRNCELEAEIESVKAQLSAKTRELEIAKMRFQENMQRNLAQAKGDGAQDLIQEKGKQGQRRRRKQLTFEDDKIECAEEKERNKQSQWRKEYPVSMSFGKGDSSHKR</sequence>
<dbReference type="EMBL" id="JAHQIW010002178">
    <property type="protein sequence ID" value="KAJ1354727.1"/>
    <property type="molecule type" value="Genomic_DNA"/>
</dbReference>
<accession>A0AAD5MU29</accession>
<dbReference type="AlphaFoldDB" id="A0AAD5MU29"/>
<proteinExistence type="predicted"/>
<keyword evidence="4" id="KW-1185">Reference proteome</keyword>
<evidence type="ECO:0000256" key="2">
    <source>
        <dbReference type="SAM" id="MobiDB-lite"/>
    </source>
</evidence>
<organism evidence="3 4">
    <name type="scientific">Parelaphostrongylus tenuis</name>
    <name type="common">Meningeal worm</name>
    <dbReference type="NCBI Taxonomy" id="148309"/>
    <lineage>
        <taxon>Eukaryota</taxon>
        <taxon>Metazoa</taxon>
        <taxon>Ecdysozoa</taxon>
        <taxon>Nematoda</taxon>
        <taxon>Chromadorea</taxon>
        <taxon>Rhabditida</taxon>
        <taxon>Rhabditina</taxon>
        <taxon>Rhabditomorpha</taxon>
        <taxon>Strongyloidea</taxon>
        <taxon>Metastrongylidae</taxon>
        <taxon>Parelaphostrongylus</taxon>
    </lineage>
</organism>
<dbReference type="Proteomes" id="UP001196413">
    <property type="component" value="Unassembled WGS sequence"/>
</dbReference>
<gene>
    <name evidence="3" type="ORF">KIN20_011737</name>
</gene>
<evidence type="ECO:0000313" key="4">
    <source>
        <dbReference type="Proteomes" id="UP001196413"/>
    </source>
</evidence>
<reference evidence="3" key="1">
    <citation type="submission" date="2021-06" db="EMBL/GenBank/DDBJ databases">
        <title>Parelaphostrongylus tenuis whole genome reference sequence.</title>
        <authorList>
            <person name="Garwood T.J."/>
            <person name="Larsen P.A."/>
            <person name="Fountain-Jones N.M."/>
            <person name="Garbe J.R."/>
            <person name="Macchietto M.G."/>
            <person name="Kania S.A."/>
            <person name="Gerhold R.W."/>
            <person name="Richards J.E."/>
            <person name="Wolf T.M."/>
        </authorList>
    </citation>
    <scope>NUCLEOTIDE SEQUENCE</scope>
    <source>
        <strain evidence="3">MNPRO001-30</strain>
        <tissue evidence="3">Meninges</tissue>
    </source>
</reference>
<feature type="compositionally biased region" description="Basic and acidic residues" evidence="2">
    <location>
        <begin position="107"/>
        <end position="132"/>
    </location>
</feature>